<evidence type="ECO:0000313" key="1">
    <source>
        <dbReference type="EMBL" id="SSY70420.1"/>
    </source>
</evidence>
<gene>
    <name evidence="1" type="ORF">NCTC10283_00510</name>
</gene>
<proteinExistence type="predicted"/>
<dbReference type="Proteomes" id="UP000254209">
    <property type="component" value="Unassembled WGS sequence"/>
</dbReference>
<protein>
    <submittedName>
        <fullName evidence="1">Uncharacterized protein</fullName>
    </submittedName>
</protein>
<sequence>MQQFEINNYIKKQLGEYLDAKQCDLKTAMDDETMNHEIAAILHKGFPTMVQKFYSLKKFEVFLWEKREFLYTHIQARLDALSQPKK</sequence>
<reference evidence="1 2" key="1">
    <citation type="submission" date="2018-06" db="EMBL/GenBank/DDBJ databases">
        <authorList>
            <consortium name="Pathogen Informatics"/>
            <person name="Doyle S."/>
        </authorList>
    </citation>
    <scope>NUCLEOTIDE SEQUENCE [LARGE SCALE GENOMIC DNA]</scope>
    <source>
        <strain evidence="1 2">NCTC10283</strain>
    </source>
</reference>
<organism evidence="1 2">
    <name type="scientific">Alysiella crassa</name>
    <dbReference type="NCBI Taxonomy" id="153491"/>
    <lineage>
        <taxon>Bacteria</taxon>
        <taxon>Pseudomonadati</taxon>
        <taxon>Pseudomonadota</taxon>
        <taxon>Betaproteobacteria</taxon>
        <taxon>Neisseriales</taxon>
        <taxon>Neisseriaceae</taxon>
        <taxon>Alysiella</taxon>
    </lineage>
</organism>
<dbReference type="EMBL" id="UFSO01000002">
    <property type="protein sequence ID" value="SSY70420.1"/>
    <property type="molecule type" value="Genomic_DNA"/>
</dbReference>
<dbReference type="OrthoDB" id="8612894at2"/>
<name>A0A376BL79_9NEIS</name>
<keyword evidence="2" id="KW-1185">Reference proteome</keyword>
<evidence type="ECO:0000313" key="2">
    <source>
        <dbReference type="Proteomes" id="UP000254209"/>
    </source>
</evidence>
<dbReference type="RefSeq" id="WP_034291926.1">
    <property type="nucleotide sequence ID" value="NZ_CP091519.2"/>
</dbReference>
<accession>A0A376BL79</accession>
<dbReference type="AlphaFoldDB" id="A0A376BL79"/>